<accession>A0A382YCH2</accession>
<reference evidence="2" key="1">
    <citation type="submission" date="2018-05" db="EMBL/GenBank/DDBJ databases">
        <authorList>
            <person name="Lanie J.A."/>
            <person name="Ng W.-L."/>
            <person name="Kazmierczak K.M."/>
            <person name="Andrzejewski T.M."/>
            <person name="Davidsen T.M."/>
            <person name="Wayne K.J."/>
            <person name="Tettelin H."/>
            <person name="Glass J.I."/>
            <person name="Rusch D."/>
            <person name="Podicherti R."/>
            <person name="Tsui H.-C.T."/>
            <person name="Winkler M.E."/>
        </authorList>
    </citation>
    <scope>NUCLEOTIDE SEQUENCE</scope>
</reference>
<name>A0A382YCH2_9ZZZZ</name>
<dbReference type="AlphaFoldDB" id="A0A382YCH2"/>
<proteinExistence type="predicted"/>
<gene>
    <name evidence="2" type="ORF">METZ01_LOCUS433837</name>
</gene>
<dbReference type="InterPro" id="IPR001173">
    <property type="entry name" value="Glyco_trans_2-like"/>
</dbReference>
<evidence type="ECO:0000259" key="1">
    <source>
        <dbReference type="Pfam" id="PF00535"/>
    </source>
</evidence>
<feature type="non-terminal residue" evidence="2">
    <location>
        <position position="63"/>
    </location>
</feature>
<dbReference type="Gene3D" id="3.90.550.10">
    <property type="entry name" value="Spore Coat Polysaccharide Biosynthesis Protein SpsA, Chain A"/>
    <property type="match status" value="1"/>
</dbReference>
<dbReference type="Pfam" id="PF00535">
    <property type="entry name" value="Glycos_transf_2"/>
    <property type="match status" value="1"/>
</dbReference>
<protein>
    <recommendedName>
        <fullName evidence="1">Glycosyltransferase 2-like domain-containing protein</fullName>
    </recommendedName>
</protein>
<dbReference type="SUPFAM" id="SSF53448">
    <property type="entry name" value="Nucleotide-diphospho-sugar transferases"/>
    <property type="match status" value="1"/>
</dbReference>
<evidence type="ECO:0000313" key="2">
    <source>
        <dbReference type="EMBL" id="SVD80983.1"/>
    </source>
</evidence>
<feature type="domain" description="Glycosyltransferase 2-like" evidence="1">
    <location>
        <begin position="4"/>
        <end position="43"/>
    </location>
</feature>
<dbReference type="InterPro" id="IPR029044">
    <property type="entry name" value="Nucleotide-diphossugar_trans"/>
</dbReference>
<dbReference type="EMBL" id="UINC01174722">
    <property type="protein sequence ID" value="SVD80983.1"/>
    <property type="molecule type" value="Genomic_DNA"/>
</dbReference>
<sequence>MGIEENRGKGNAISIGTKFAMEHGKKWIITMDGDLQHPPELIHHFDDDNKFEIKLGWRKNKDT</sequence>
<organism evidence="2">
    <name type="scientific">marine metagenome</name>
    <dbReference type="NCBI Taxonomy" id="408172"/>
    <lineage>
        <taxon>unclassified sequences</taxon>
        <taxon>metagenomes</taxon>
        <taxon>ecological metagenomes</taxon>
    </lineage>
</organism>